<protein>
    <submittedName>
        <fullName evidence="1">Uncharacterized protein</fullName>
    </submittedName>
</protein>
<comment type="caution">
    <text evidence="1">The sequence shown here is derived from an EMBL/GenBank/DDBJ whole genome shotgun (WGS) entry which is preliminary data.</text>
</comment>
<dbReference type="EMBL" id="LAZR01035412">
    <property type="protein sequence ID" value="KKL27576.1"/>
    <property type="molecule type" value="Genomic_DNA"/>
</dbReference>
<accession>A0A0F9ECH0</accession>
<evidence type="ECO:0000313" key="1">
    <source>
        <dbReference type="EMBL" id="KKL27576.1"/>
    </source>
</evidence>
<name>A0A0F9ECH0_9ZZZZ</name>
<reference evidence="1" key="1">
    <citation type="journal article" date="2015" name="Nature">
        <title>Complex archaea that bridge the gap between prokaryotes and eukaryotes.</title>
        <authorList>
            <person name="Spang A."/>
            <person name="Saw J.H."/>
            <person name="Jorgensen S.L."/>
            <person name="Zaremba-Niedzwiedzka K."/>
            <person name="Martijn J."/>
            <person name="Lind A.E."/>
            <person name="van Eijk R."/>
            <person name="Schleper C."/>
            <person name="Guy L."/>
            <person name="Ettema T.J."/>
        </authorList>
    </citation>
    <scope>NUCLEOTIDE SEQUENCE</scope>
</reference>
<sequence length="175" mass="18958">MARVVGRSLKRIPGLRSGRLPKEIPLAAAILDGGMVTDIDPADIKDNQASLLKNARVRRDKTTRRFGKSSYLPTKPDSNAVRRLFDFKLGETTFYRIRITAAGIHFTDGASWTALTGTFSGRPTDVATVLGTLVVANGIDRLRKLDLDAKTISDLGTIAPPSKYVTGFSERVVGA</sequence>
<feature type="non-terminal residue" evidence="1">
    <location>
        <position position="175"/>
    </location>
</feature>
<proteinExistence type="predicted"/>
<dbReference type="AlphaFoldDB" id="A0A0F9ECH0"/>
<organism evidence="1">
    <name type="scientific">marine sediment metagenome</name>
    <dbReference type="NCBI Taxonomy" id="412755"/>
    <lineage>
        <taxon>unclassified sequences</taxon>
        <taxon>metagenomes</taxon>
        <taxon>ecological metagenomes</taxon>
    </lineage>
</organism>
<gene>
    <name evidence="1" type="ORF">LCGC14_2383790</name>
</gene>